<keyword evidence="18" id="KW-0812">Transmembrane</keyword>
<evidence type="ECO:0000256" key="18">
    <source>
        <dbReference type="SAM" id="Phobius"/>
    </source>
</evidence>
<comment type="caution">
    <text evidence="16">Lacks conserved residue(s) required for the propagation of feature annotation.</text>
</comment>
<evidence type="ECO:0000256" key="12">
    <source>
        <dbReference type="ARBA" id="ARBA00023157"/>
    </source>
</evidence>
<proteinExistence type="inferred from homology"/>
<evidence type="ECO:0000256" key="11">
    <source>
        <dbReference type="ARBA" id="ARBA00023049"/>
    </source>
</evidence>
<comment type="subcellular location">
    <subcellularLocation>
        <location evidence="2">Secreted</location>
    </subcellularLocation>
</comment>
<keyword evidence="8 19" id="KW-0732">Signal</keyword>
<evidence type="ECO:0000256" key="17">
    <source>
        <dbReference type="SAM" id="MobiDB-lite"/>
    </source>
</evidence>
<keyword evidence="6" id="KW-0645">Protease</keyword>
<evidence type="ECO:0000256" key="7">
    <source>
        <dbReference type="ARBA" id="ARBA00022723"/>
    </source>
</evidence>
<evidence type="ECO:0000256" key="15">
    <source>
        <dbReference type="ARBA" id="ARBA00026213"/>
    </source>
</evidence>
<dbReference type="CDD" id="cd03860">
    <property type="entry name" value="M14_CP_A-B_like"/>
    <property type="match status" value="1"/>
</dbReference>
<dbReference type="EMBL" id="NHYD01000685">
    <property type="protein sequence ID" value="PPQ93587.1"/>
    <property type="molecule type" value="Genomic_DNA"/>
</dbReference>
<evidence type="ECO:0000256" key="13">
    <source>
        <dbReference type="ARBA" id="ARBA00025210"/>
    </source>
</evidence>
<feature type="domain" description="Peptidase M14" evidence="20">
    <location>
        <begin position="111"/>
        <end position="440"/>
    </location>
</feature>
<dbReference type="Proteomes" id="UP000283269">
    <property type="component" value="Unassembled WGS sequence"/>
</dbReference>
<feature type="chain" id="PRO_5019286631" description="Inactive metallocarboxypeptidase ECM14" evidence="19">
    <location>
        <begin position="18"/>
        <end position="469"/>
    </location>
</feature>
<evidence type="ECO:0000256" key="4">
    <source>
        <dbReference type="ARBA" id="ARBA00022525"/>
    </source>
</evidence>
<gene>
    <name evidence="21" type="ORF">CVT25_005467</name>
</gene>
<dbReference type="STRING" id="93625.A0A409XS98"/>
<dbReference type="OrthoDB" id="3626597at2759"/>
<keyword evidence="18" id="KW-1133">Transmembrane helix</keyword>
<comment type="function">
    <text evidence="13">Inactive carboxypeptidase that may play a role in cell wall organization and biogenesis.</text>
</comment>
<evidence type="ECO:0000256" key="2">
    <source>
        <dbReference type="ARBA" id="ARBA00004613"/>
    </source>
</evidence>
<comment type="caution">
    <text evidence="21">The sequence shown here is derived from an EMBL/GenBank/DDBJ whole genome shotgun (WGS) entry which is preliminary data.</text>
</comment>
<dbReference type="SMART" id="SM00631">
    <property type="entry name" value="Zn_pept"/>
    <property type="match status" value="1"/>
</dbReference>
<keyword evidence="12" id="KW-1015">Disulfide bond</keyword>
<reference evidence="21 22" key="1">
    <citation type="journal article" date="2018" name="Evol. Lett.">
        <title>Horizontal gene cluster transfer increased hallucinogenic mushroom diversity.</title>
        <authorList>
            <person name="Reynolds H.T."/>
            <person name="Vijayakumar V."/>
            <person name="Gluck-Thaler E."/>
            <person name="Korotkin H.B."/>
            <person name="Matheny P.B."/>
            <person name="Slot J.C."/>
        </authorList>
    </citation>
    <scope>NUCLEOTIDE SEQUENCE [LARGE SCALE GENOMIC DNA]</scope>
    <source>
        <strain evidence="21 22">2631</strain>
    </source>
</reference>
<dbReference type="AlphaFoldDB" id="A0A409XS98"/>
<evidence type="ECO:0000256" key="9">
    <source>
        <dbReference type="ARBA" id="ARBA00022801"/>
    </source>
</evidence>
<dbReference type="PANTHER" id="PTHR11705:SF147">
    <property type="entry name" value="INACTIVE METALLOCARBOXYPEPTIDASE ECM14"/>
    <property type="match status" value="1"/>
</dbReference>
<keyword evidence="22" id="KW-1185">Reference proteome</keyword>
<evidence type="ECO:0000256" key="6">
    <source>
        <dbReference type="ARBA" id="ARBA00022670"/>
    </source>
</evidence>
<dbReference type="GO" id="GO:0004181">
    <property type="term" value="F:metallocarboxypeptidase activity"/>
    <property type="evidence" value="ECO:0007669"/>
    <property type="project" value="InterPro"/>
</dbReference>
<dbReference type="GO" id="GO:0006508">
    <property type="term" value="P:proteolysis"/>
    <property type="evidence" value="ECO:0007669"/>
    <property type="project" value="UniProtKB-KW"/>
</dbReference>
<dbReference type="FunCoup" id="A0A409XS98">
    <property type="interactions" value="4"/>
</dbReference>
<dbReference type="Pfam" id="PF00246">
    <property type="entry name" value="Peptidase_M14"/>
    <property type="match status" value="1"/>
</dbReference>
<keyword evidence="5" id="KW-0121">Carboxypeptidase</keyword>
<comment type="similarity">
    <text evidence="3 16">Belongs to the peptidase M14 family.</text>
</comment>
<dbReference type="FunFam" id="3.40.630.10:FF:000084">
    <property type="entry name" value="Carboxypeptidase B2"/>
    <property type="match status" value="1"/>
</dbReference>
<keyword evidence="10" id="KW-0862">Zinc</keyword>
<evidence type="ECO:0000256" key="8">
    <source>
        <dbReference type="ARBA" id="ARBA00022729"/>
    </source>
</evidence>
<keyword evidence="11" id="KW-0482">Metalloprotease</keyword>
<evidence type="ECO:0000259" key="20">
    <source>
        <dbReference type="PROSITE" id="PS52035"/>
    </source>
</evidence>
<evidence type="ECO:0000256" key="19">
    <source>
        <dbReference type="SAM" id="SignalP"/>
    </source>
</evidence>
<evidence type="ECO:0000256" key="5">
    <source>
        <dbReference type="ARBA" id="ARBA00022645"/>
    </source>
</evidence>
<accession>A0A409XS98</accession>
<evidence type="ECO:0000313" key="22">
    <source>
        <dbReference type="Proteomes" id="UP000283269"/>
    </source>
</evidence>
<dbReference type="GO" id="GO:0005615">
    <property type="term" value="C:extracellular space"/>
    <property type="evidence" value="ECO:0007669"/>
    <property type="project" value="TreeGrafter"/>
</dbReference>
<evidence type="ECO:0000256" key="16">
    <source>
        <dbReference type="PROSITE-ProRule" id="PRU01379"/>
    </source>
</evidence>
<sequence length="469" mass="52739">MFLRILFLFALLHLVLCEQQVLSQTEPKIGLLRRFAAVQQALTVAQEYNLDVWHRTSSFVDIYFPPDELFLPEELKELSHNVTFISTIPPRRVGSADSGVHVFANSSFHDAYHPLTELTSFIHELVDTYPNITRLTNLGTSAEGREVLALTISTGPYQGKQSDELKKKNDKKKTPSGPAGEKLGFVIVGAQHAREWIATATSVYLAHALVAESSEPHSLSSLLTHFDFHIVPVPNPDGYEFTWESDRFWYKNRQGYKWKREAIDRGLQHTKPREPTNPCSHWYPGTRPFEAPEVNNLANWVATLPNVVGFIDLRSYGQMRASTISPGFGETDNISVSSPYSYTCKRLPKDAEDQVEAALGASHALQSVHGTHFQTGKLCSMLYAAPGNILDWMYAREGIKYSYVAHLRDTGTYGFALPEKWIRPTGEETASLVEYLAKFIAKQAKTVYISYLCIAIGLSRVLYLTLAFE</sequence>
<dbReference type="InterPro" id="IPR000834">
    <property type="entry name" value="Peptidase_M14"/>
</dbReference>
<organism evidence="21 22">
    <name type="scientific">Psilocybe cyanescens</name>
    <dbReference type="NCBI Taxonomy" id="93625"/>
    <lineage>
        <taxon>Eukaryota</taxon>
        <taxon>Fungi</taxon>
        <taxon>Dikarya</taxon>
        <taxon>Basidiomycota</taxon>
        <taxon>Agaricomycotina</taxon>
        <taxon>Agaricomycetes</taxon>
        <taxon>Agaricomycetidae</taxon>
        <taxon>Agaricales</taxon>
        <taxon>Agaricineae</taxon>
        <taxon>Strophariaceae</taxon>
        <taxon>Psilocybe</taxon>
    </lineage>
</organism>
<dbReference type="SUPFAM" id="SSF53187">
    <property type="entry name" value="Zn-dependent exopeptidases"/>
    <property type="match status" value="1"/>
</dbReference>
<evidence type="ECO:0000256" key="3">
    <source>
        <dbReference type="ARBA" id="ARBA00005988"/>
    </source>
</evidence>
<dbReference type="Gene3D" id="3.40.630.10">
    <property type="entry name" value="Zn peptidases"/>
    <property type="match status" value="1"/>
</dbReference>
<feature type="transmembrane region" description="Helical" evidence="18">
    <location>
        <begin position="448"/>
        <end position="468"/>
    </location>
</feature>
<protein>
    <recommendedName>
        <fullName evidence="14">Inactive metallocarboxypeptidase ECM14</fullName>
    </recommendedName>
    <alternativeName>
        <fullName evidence="15">Inactive metallocarboxypeptidase ecm14</fullName>
    </alternativeName>
</protein>
<keyword evidence="4" id="KW-0964">Secreted</keyword>
<keyword evidence="9" id="KW-0378">Hydrolase</keyword>
<keyword evidence="18" id="KW-0472">Membrane</keyword>
<evidence type="ECO:0000313" key="21">
    <source>
        <dbReference type="EMBL" id="PPQ93587.1"/>
    </source>
</evidence>
<evidence type="ECO:0000256" key="14">
    <source>
        <dbReference type="ARBA" id="ARBA00026187"/>
    </source>
</evidence>
<evidence type="ECO:0000256" key="10">
    <source>
        <dbReference type="ARBA" id="ARBA00022833"/>
    </source>
</evidence>
<keyword evidence="7" id="KW-0479">Metal-binding</keyword>
<feature type="signal peptide" evidence="19">
    <location>
        <begin position="1"/>
        <end position="17"/>
    </location>
</feature>
<dbReference type="PANTHER" id="PTHR11705">
    <property type="entry name" value="PROTEASE FAMILY M14 CARBOXYPEPTIDASE A,B"/>
    <property type="match status" value="1"/>
</dbReference>
<feature type="region of interest" description="Disordered" evidence="17">
    <location>
        <begin position="157"/>
        <end position="178"/>
    </location>
</feature>
<dbReference type="PROSITE" id="PS52035">
    <property type="entry name" value="PEPTIDASE_M14"/>
    <property type="match status" value="1"/>
</dbReference>
<evidence type="ECO:0000256" key="1">
    <source>
        <dbReference type="ARBA" id="ARBA00001947"/>
    </source>
</evidence>
<dbReference type="GO" id="GO:0008270">
    <property type="term" value="F:zinc ion binding"/>
    <property type="evidence" value="ECO:0007669"/>
    <property type="project" value="InterPro"/>
</dbReference>
<name>A0A409XS98_PSICY</name>
<dbReference type="InParanoid" id="A0A409XS98"/>
<comment type="cofactor">
    <cofactor evidence="1">
        <name>Zn(2+)</name>
        <dbReference type="ChEBI" id="CHEBI:29105"/>
    </cofactor>
</comment>